<dbReference type="AlphaFoldDB" id="A9QNL1"/>
<sequence length="237" mass="26300">MIFNCKVKKIEASASHIYKVFIKPDKCFDFKAGQYVIVYLNGKNLPFSIANCPTCNELLELHVGGSVKESAIKAISHFISAFIDQQEFTIDAPHGEAWLRDESQSPLLLIAGGTGLSYINSILSCCISKQFSQPIYLYWGVNNSDLLYADQQLKTLVAQYGNINYVPVVENSNTNWQGKVGNVIDAVIDDFSDLSDLSDFDIYICGPFGMSQSAKDILISQKKANIGKIYSDAFNYT</sequence>
<proteinExistence type="predicted"/>
<dbReference type="PRINTS" id="PR00410">
    <property type="entry name" value="PHEHYDRXLASE"/>
</dbReference>
<dbReference type="SUPFAM" id="SSF63380">
    <property type="entry name" value="Riboflavin synthase domain-like"/>
    <property type="match status" value="1"/>
</dbReference>
<evidence type="ECO:0000256" key="2">
    <source>
        <dbReference type="ARBA" id="ARBA00022827"/>
    </source>
</evidence>
<evidence type="ECO:0000256" key="1">
    <source>
        <dbReference type="ARBA" id="ARBA00022630"/>
    </source>
</evidence>
<dbReference type="GO" id="GO:0016491">
    <property type="term" value="F:oxidoreductase activity"/>
    <property type="evidence" value="ECO:0007669"/>
    <property type="project" value="InterPro"/>
</dbReference>
<keyword evidence="1" id="KW-0285">Flavoprotein</keyword>
<dbReference type="InterPro" id="IPR017927">
    <property type="entry name" value="FAD-bd_FR_type"/>
</dbReference>
<dbReference type="SUPFAM" id="SSF52343">
    <property type="entry name" value="Ferredoxin reductase-like, C-terminal NADP-linked domain"/>
    <property type="match status" value="1"/>
</dbReference>
<keyword evidence="2" id="KW-0274">FAD</keyword>
<dbReference type="Gene3D" id="2.40.30.10">
    <property type="entry name" value="Translation factors"/>
    <property type="match status" value="1"/>
</dbReference>
<dbReference type="Pfam" id="PF00175">
    <property type="entry name" value="NAD_binding_1"/>
    <property type="match status" value="1"/>
</dbReference>
<evidence type="ECO:0000259" key="3">
    <source>
        <dbReference type="PROSITE" id="PS51384"/>
    </source>
</evidence>
<dbReference type="EMBL" id="EU193661">
    <property type="protein sequence ID" value="ABX64426.1"/>
    <property type="molecule type" value="Genomic_DNA"/>
</dbReference>
<accession>A9QNL1</accession>
<dbReference type="InterPro" id="IPR017938">
    <property type="entry name" value="Riboflavin_synthase-like_b-brl"/>
</dbReference>
<dbReference type="CDD" id="cd06189">
    <property type="entry name" value="flavin_oxioreductase"/>
    <property type="match status" value="1"/>
</dbReference>
<dbReference type="PANTHER" id="PTHR43644">
    <property type="entry name" value="NA(+)-TRANSLOCATING NADH-QUINONE REDUCTASE SUBUNIT"/>
    <property type="match status" value="1"/>
</dbReference>
<name>A9QNL1_PHOLE</name>
<feature type="domain" description="FAD-binding FR-type" evidence="3">
    <location>
        <begin position="1"/>
        <end position="100"/>
    </location>
</feature>
<protein>
    <submittedName>
        <fullName evidence="4">LuxG</fullName>
    </submittedName>
</protein>
<dbReference type="PROSITE" id="PS51384">
    <property type="entry name" value="FAD_FR"/>
    <property type="match status" value="1"/>
</dbReference>
<dbReference type="InterPro" id="IPR039261">
    <property type="entry name" value="FNR_nucleotide-bd"/>
</dbReference>
<dbReference type="BioCyc" id="MetaCyc:MONOMER-19527"/>
<dbReference type="NCBIfam" id="NF005963">
    <property type="entry name" value="PRK08051.1"/>
    <property type="match status" value="1"/>
</dbReference>
<dbReference type="PANTHER" id="PTHR43644:SF1">
    <property type="entry name" value="NAD(P)H-FLAVIN REDUCTASE"/>
    <property type="match status" value="1"/>
</dbReference>
<evidence type="ECO:0000313" key="4">
    <source>
        <dbReference type="EMBL" id="ABX64426.1"/>
    </source>
</evidence>
<organism evidence="4">
    <name type="scientific">Photobacterium leiognathi subsp. leiognathi</name>
    <dbReference type="NCBI Taxonomy" id="658"/>
    <lineage>
        <taxon>Bacteria</taxon>
        <taxon>Pseudomonadati</taxon>
        <taxon>Pseudomonadota</taxon>
        <taxon>Gammaproteobacteria</taxon>
        <taxon>Vibrionales</taxon>
        <taxon>Vibrionaceae</taxon>
        <taxon>Photobacterium</taxon>
    </lineage>
</organism>
<dbReference type="Gene3D" id="3.40.50.80">
    <property type="entry name" value="Nucleotide-binding domain of ferredoxin-NADP reductase (FNR) module"/>
    <property type="match status" value="1"/>
</dbReference>
<reference evidence="4" key="1">
    <citation type="submission" date="2007-10" db="EMBL/GenBank/DDBJ databases">
        <title>Characterization of LuxG protein.</title>
        <authorList>
            <person name="Nijvipakul S."/>
            <person name="Wongratana J."/>
            <person name="Suadee C."/>
            <person name="Entsch B."/>
            <person name="Ballou D.P."/>
            <person name="Chaiyen P."/>
        </authorList>
    </citation>
    <scope>NUCLEOTIDE SEQUENCE</scope>
    <source>
        <strain evidence="4">TH1</strain>
    </source>
</reference>
<dbReference type="InterPro" id="IPR001433">
    <property type="entry name" value="OxRdtase_FAD/NAD-bd"/>
</dbReference>
<dbReference type="SMR" id="A9QNL1"/>